<keyword evidence="4" id="KW-1185">Reference proteome</keyword>
<dbReference type="NCBIfam" id="TIGR03083">
    <property type="entry name" value="maleylpyruvate isomerase family mycothiol-dependent enzyme"/>
    <property type="match status" value="1"/>
</dbReference>
<dbReference type="GO" id="GO:0046872">
    <property type="term" value="F:metal ion binding"/>
    <property type="evidence" value="ECO:0007669"/>
    <property type="project" value="InterPro"/>
</dbReference>
<feature type="domain" description="MDMPI C-terminal" evidence="1">
    <location>
        <begin position="150"/>
        <end position="251"/>
    </location>
</feature>
<gene>
    <name evidence="3" type="ORF">SAMN05216267_1003278</name>
</gene>
<reference evidence="3 4" key="1">
    <citation type="submission" date="2016-10" db="EMBL/GenBank/DDBJ databases">
        <authorList>
            <person name="de Groot N.N."/>
        </authorList>
    </citation>
    <scope>NUCLEOTIDE SEQUENCE [LARGE SCALE GENOMIC DNA]</scope>
    <source>
        <strain evidence="3 4">CGMCC 4.2026</strain>
    </source>
</reference>
<dbReference type="Gene3D" id="1.20.120.450">
    <property type="entry name" value="dinb family like domain"/>
    <property type="match status" value="1"/>
</dbReference>
<dbReference type="Pfam" id="PF11716">
    <property type="entry name" value="MDMPI_N"/>
    <property type="match status" value="1"/>
</dbReference>
<feature type="domain" description="Mycothiol-dependent maleylpyruvate isomerase metal-binding" evidence="2">
    <location>
        <begin position="11"/>
        <end position="138"/>
    </location>
</feature>
<evidence type="ECO:0000259" key="1">
    <source>
        <dbReference type="Pfam" id="PF07398"/>
    </source>
</evidence>
<dbReference type="STRING" id="310780.SAMN05216267_1003278"/>
<name>A0A1H8FEU9_9ACTN</name>
<organism evidence="3 4">
    <name type="scientific">Actinacidiphila rubida</name>
    <dbReference type="NCBI Taxonomy" id="310780"/>
    <lineage>
        <taxon>Bacteria</taxon>
        <taxon>Bacillati</taxon>
        <taxon>Actinomycetota</taxon>
        <taxon>Actinomycetes</taxon>
        <taxon>Kitasatosporales</taxon>
        <taxon>Streptomycetaceae</taxon>
        <taxon>Actinacidiphila</taxon>
    </lineage>
</organism>
<accession>A0A1H8FEU9</accession>
<dbReference type="EMBL" id="FODD01000003">
    <property type="protein sequence ID" value="SEN30110.1"/>
    <property type="molecule type" value="Genomic_DNA"/>
</dbReference>
<dbReference type="RefSeq" id="WP_069464301.1">
    <property type="nucleotide sequence ID" value="NZ_FODD01000003.1"/>
</dbReference>
<evidence type="ECO:0000313" key="4">
    <source>
        <dbReference type="Proteomes" id="UP000181951"/>
    </source>
</evidence>
<dbReference type="OrthoDB" id="3671213at2"/>
<protein>
    <submittedName>
        <fullName evidence="3">TIGR03083 family protein</fullName>
    </submittedName>
</protein>
<evidence type="ECO:0000259" key="2">
    <source>
        <dbReference type="Pfam" id="PF11716"/>
    </source>
</evidence>
<sequence length="260" mass="27947">MAPLDHERYCAAVIAETTALREALHGADLARQVPTCPDWTLHELAAHVGQAHRWADAMVRARASDELPDDAAHVPGYEPGPGAAALDTWLADGAAALAAALRAAGPEAPVWTWAGPHRAGFWARRMAVETLVHRADAALTAGRPYVTDGDLAADGIDEWLGLLSDPEQAAKDPDLAGLLGVGRTLHLHATDVPGAEWLVTGGPGHVEVRREHTKADVAVRGTLTDLLLVMQRRLPADSDRLALFGDRTLFDHWLDRTRWG</sequence>
<dbReference type="PANTHER" id="PTHR40758">
    <property type="entry name" value="CONSERVED PROTEIN"/>
    <property type="match status" value="1"/>
</dbReference>
<dbReference type="InterPro" id="IPR010872">
    <property type="entry name" value="MDMPI_C-term_domain"/>
</dbReference>
<dbReference type="GO" id="GO:0005886">
    <property type="term" value="C:plasma membrane"/>
    <property type="evidence" value="ECO:0007669"/>
    <property type="project" value="TreeGrafter"/>
</dbReference>
<evidence type="ECO:0000313" key="3">
    <source>
        <dbReference type="EMBL" id="SEN30110.1"/>
    </source>
</evidence>
<dbReference type="AlphaFoldDB" id="A0A1H8FEU9"/>
<proteinExistence type="predicted"/>
<dbReference type="SUPFAM" id="SSF109854">
    <property type="entry name" value="DinB/YfiT-like putative metalloenzymes"/>
    <property type="match status" value="1"/>
</dbReference>
<dbReference type="PANTHER" id="PTHR40758:SF1">
    <property type="entry name" value="CONSERVED PROTEIN"/>
    <property type="match status" value="1"/>
</dbReference>
<dbReference type="InterPro" id="IPR017517">
    <property type="entry name" value="Maleyloyr_isom"/>
</dbReference>
<dbReference type="InterPro" id="IPR034660">
    <property type="entry name" value="DinB/YfiT-like"/>
</dbReference>
<dbReference type="InterPro" id="IPR024344">
    <property type="entry name" value="MDMPI_metal-binding"/>
</dbReference>
<dbReference type="Proteomes" id="UP000181951">
    <property type="component" value="Unassembled WGS sequence"/>
</dbReference>
<dbReference type="Pfam" id="PF07398">
    <property type="entry name" value="MDMPI_C"/>
    <property type="match status" value="1"/>
</dbReference>